<comment type="pathway">
    <text evidence="2">Cofactor biosynthesis; thiamine diphosphate biosynthesis.</text>
</comment>
<dbReference type="EMBL" id="AVFL01000038">
    <property type="protein sequence ID" value="EWY36661.1"/>
    <property type="molecule type" value="Genomic_DNA"/>
</dbReference>
<feature type="domain" description="SsuA/THI5-like" evidence="12">
    <location>
        <begin position="56"/>
        <end position="261"/>
    </location>
</feature>
<dbReference type="PANTHER" id="PTHR31528">
    <property type="entry name" value="4-AMINO-5-HYDROXYMETHYL-2-METHYLPYRIMIDINE PHOSPHATE SYNTHASE THI11-RELATED"/>
    <property type="match status" value="1"/>
</dbReference>
<gene>
    <name evidence="13" type="ORF">N825_25920</name>
</gene>
<comment type="similarity">
    <text evidence="3">Belongs to the NMT1/THI5 family.</text>
</comment>
<accession>W9GVL4</accession>
<evidence type="ECO:0000256" key="5">
    <source>
        <dbReference type="ARBA" id="ARBA00022679"/>
    </source>
</evidence>
<keyword evidence="7" id="KW-0663">Pyridoxal phosphate</keyword>
<dbReference type="PROSITE" id="PS51318">
    <property type="entry name" value="TAT"/>
    <property type="match status" value="1"/>
</dbReference>
<evidence type="ECO:0000256" key="9">
    <source>
        <dbReference type="ARBA" id="ARBA00023004"/>
    </source>
</evidence>
<dbReference type="GO" id="GO:0046872">
    <property type="term" value="F:metal ion binding"/>
    <property type="evidence" value="ECO:0007669"/>
    <property type="project" value="UniProtKB-KW"/>
</dbReference>
<comment type="caution">
    <text evidence="13">The sequence shown here is derived from an EMBL/GenBank/DDBJ whole genome shotgun (WGS) entry which is preliminary data.</text>
</comment>
<evidence type="ECO:0000259" key="12">
    <source>
        <dbReference type="Pfam" id="PF09084"/>
    </source>
</evidence>
<evidence type="ECO:0000313" key="14">
    <source>
        <dbReference type="Proteomes" id="UP000019486"/>
    </source>
</evidence>
<dbReference type="Gene3D" id="3.40.190.10">
    <property type="entry name" value="Periplasmic binding protein-like II"/>
    <property type="match status" value="2"/>
</dbReference>
<dbReference type="STRING" id="1385369.N825_25920"/>
<evidence type="ECO:0000256" key="6">
    <source>
        <dbReference type="ARBA" id="ARBA00022723"/>
    </source>
</evidence>
<keyword evidence="8" id="KW-0784">Thiamine biosynthesis</keyword>
<proteinExistence type="inferred from homology"/>
<dbReference type="GO" id="GO:0016740">
    <property type="term" value="F:transferase activity"/>
    <property type="evidence" value="ECO:0007669"/>
    <property type="project" value="UniProtKB-KW"/>
</dbReference>
<dbReference type="Proteomes" id="UP000019486">
    <property type="component" value="Unassembled WGS sequence"/>
</dbReference>
<organism evidence="13 14">
    <name type="scientific">Skermanella stibiiresistens SB22</name>
    <dbReference type="NCBI Taxonomy" id="1385369"/>
    <lineage>
        <taxon>Bacteria</taxon>
        <taxon>Pseudomonadati</taxon>
        <taxon>Pseudomonadota</taxon>
        <taxon>Alphaproteobacteria</taxon>
        <taxon>Rhodospirillales</taxon>
        <taxon>Azospirillaceae</taxon>
        <taxon>Skermanella</taxon>
    </lineage>
</organism>
<keyword evidence="5" id="KW-0808">Transferase</keyword>
<comment type="catalytic activity">
    <reaction evidence="11">
        <text>N(6)-(pyridoxal phosphate)-L-lysyl-[4-amino-5-hydroxymethyl-2-methylpyrimidine phosphate synthase] + L-histidyl-[4-amino-5-hydroxymethyl-2-methylpyrimidine phosphate synthase] + 2 Fe(3+) + 4 H2O = L-lysyl-[4-amino-5-hydroxymethyl-2-methylpyrimidine phosphate synthase] + (2S)-2-amino-5-hydroxy-4-oxopentanoyl-[4-amino-5-hydroxymethyl-2-methylpyrimidine phosphate synthase] + 4-amino-2-methyl-5-(phosphooxymethyl)pyrimidine + 3-oxopropanoate + 2 Fe(2+) + 2 H(+)</text>
        <dbReference type="Rhea" id="RHEA:65756"/>
        <dbReference type="Rhea" id="RHEA-COMP:16892"/>
        <dbReference type="Rhea" id="RHEA-COMP:16893"/>
        <dbReference type="Rhea" id="RHEA-COMP:16894"/>
        <dbReference type="Rhea" id="RHEA-COMP:16895"/>
        <dbReference type="ChEBI" id="CHEBI:15377"/>
        <dbReference type="ChEBI" id="CHEBI:15378"/>
        <dbReference type="ChEBI" id="CHEBI:29033"/>
        <dbReference type="ChEBI" id="CHEBI:29034"/>
        <dbReference type="ChEBI" id="CHEBI:29969"/>
        <dbReference type="ChEBI" id="CHEBI:29979"/>
        <dbReference type="ChEBI" id="CHEBI:33190"/>
        <dbReference type="ChEBI" id="CHEBI:58354"/>
        <dbReference type="ChEBI" id="CHEBI:143915"/>
        <dbReference type="ChEBI" id="CHEBI:157692"/>
    </reaction>
    <physiologicalReaction direction="left-to-right" evidence="11">
        <dbReference type="Rhea" id="RHEA:65757"/>
    </physiologicalReaction>
</comment>
<dbReference type="GO" id="GO:0009228">
    <property type="term" value="P:thiamine biosynthetic process"/>
    <property type="evidence" value="ECO:0007669"/>
    <property type="project" value="UniProtKB-KW"/>
</dbReference>
<evidence type="ECO:0000256" key="11">
    <source>
        <dbReference type="ARBA" id="ARBA00048179"/>
    </source>
</evidence>
<comment type="function">
    <text evidence="1">Responsible for the formation of the pyrimidine heterocycle in the thiamine biosynthesis pathway. Catalyzes the formation of hydroxymethylpyrimidine phosphate (HMP-P) from histidine and pyridoxal phosphate (PLP). The protein uses PLP and the active site histidine to form HMP-P, generating an inactive enzyme. The enzyme can only undergo a single turnover, which suggests it is a suicide enzyme.</text>
</comment>
<dbReference type="SUPFAM" id="SSF53850">
    <property type="entry name" value="Periplasmic binding protein-like II"/>
    <property type="match status" value="1"/>
</dbReference>
<dbReference type="PANTHER" id="PTHR31528:SF1">
    <property type="entry name" value="4-AMINO-5-HYDROXYMETHYL-2-METHYLPYRIMIDINE PHOSPHATE SYNTHASE THI11-RELATED"/>
    <property type="match status" value="1"/>
</dbReference>
<reference evidence="13 14" key="1">
    <citation type="submission" date="2013-08" db="EMBL/GenBank/DDBJ databases">
        <title>The genome sequence of Skermanella stibiiresistens.</title>
        <authorList>
            <person name="Zhu W."/>
            <person name="Wang G."/>
        </authorList>
    </citation>
    <scope>NUCLEOTIDE SEQUENCE [LARGE SCALE GENOMIC DNA]</scope>
    <source>
        <strain evidence="13 14">SB22</strain>
    </source>
</reference>
<evidence type="ECO:0000256" key="3">
    <source>
        <dbReference type="ARBA" id="ARBA00009406"/>
    </source>
</evidence>
<keyword evidence="6" id="KW-0479">Metal-binding</keyword>
<evidence type="ECO:0000256" key="2">
    <source>
        <dbReference type="ARBA" id="ARBA00004948"/>
    </source>
</evidence>
<evidence type="ECO:0000313" key="13">
    <source>
        <dbReference type="EMBL" id="EWY36661.1"/>
    </source>
</evidence>
<comment type="subunit">
    <text evidence="4">Homodimer.</text>
</comment>
<dbReference type="Pfam" id="PF09084">
    <property type="entry name" value="NMT1"/>
    <property type="match status" value="1"/>
</dbReference>
<protein>
    <recommendedName>
        <fullName evidence="10">Thiamine pyrimidine synthase</fullName>
    </recommendedName>
</protein>
<keyword evidence="9" id="KW-0408">Iron</keyword>
<sequence length="347" mass="38073">MVAPGGLTRRDWLKAAAGTACLSVAGSPAAALARDQRGPALRKIGFQVGWLAGGNQIGEVCAKRMGFYEREEIDVNIIPGGANVDGLSVVASDRCEIGQLSSSPALMIAISQNVPVKCFAVGTQRHPFAFFSLKDNPVRAAQDIVGKRVGVPPTSLILVRSFLAANGIDFKDVSLVPIATDMGPMLRREIDVMTGWMTNMMIIRALGDRRVELRLWDAGVRLYAQPYYATLRTIREQPDLLARFVIATSRGWEYAFNNHAQAADLLIAEYPQLRLEDERPSAKILLSYALNEATRIGGWGVMDPAVWADQIELFARLGQFPLKVPRVEDVMTMEILDATKDQRPHIG</sequence>
<dbReference type="InterPro" id="IPR006311">
    <property type="entry name" value="TAT_signal"/>
</dbReference>
<dbReference type="InterPro" id="IPR015168">
    <property type="entry name" value="SsuA/THI5"/>
</dbReference>
<evidence type="ECO:0000256" key="1">
    <source>
        <dbReference type="ARBA" id="ARBA00003469"/>
    </source>
</evidence>
<dbReference type="RefSeq" id="WP_037460220.1">
    <property type="nucleotide sequence ID" value="NZ_AVFL01000038.1"/>
</dbReference>
<evidence type="ECO:0000256" key="8">
    <source>
        <dbReference type="ARBA" id="ARBA00022977"/>
    </source>
</evidence>
<evidence type="ECO:0000256" key="7">
    <source>
        <dbReference type="ARBA" id="ARBA00022898"/>
    </source>
</evidence>
<evidence type="ECO:0000256" key="10">
    <source>
        <dbReference type="ARBA" id="ARBA00033171"/>
    </source>
</evidence>
<dbReference type="AlphaFoldDB" id="W9GVL4"/>
<name>W9GVL4_9PROT</name>
<dbReference type="InterPro" id="IPR027939">
    <property type="entry name" value="NMT1/THI5"/>
</dbReference>
<evidence type="ECO:0000256" key="4">
    <source>
        <dbReference type="ARBA" id="ARBA00011738"/>
    </source>
</evidence>
<keyword evidence="14" id="KW-1185">Reference proteome</keyword>